<sequence length="210" mass="23910">MKRVTISDVAKHAGVSKSTVSQFLNKRYDYMALETKDKIEKAIEELKYHPNMMARSLKVKSTKTVGVIVANILHEFTTQIIRAIEDVCQQVDFHIIVCNADDDPMKEEKYITMLYGKQVDGIIIFPTGGNIELYKRLQDYNFPIVFMDRFIPEIGIDSVLLDNEMASAMAIEEFVNRGYQSAGIITTSVIKNVTPRLERISGYKKSNCEI</sequence>
<organism evidence="5 6">
    <name type="scientific">Tigheibacillus halophilus</name>
    <dbReference type="NCBI Taxonomy" id="361280"/>
    <lineage>
        <taxon>Bacteria</taxon>
        <taxon>Bacillati</taxon>
        <taxon>Bacillota</taxon>
        <taxon>Bacilli</taxon>
        <taxon>Bacillales</taxon>
        <taxon>Bacillaceae</taxon>
        <taxon>Tigheibacillus</taxon>
    </lineage>
</organism>
<dbReference type="SUPFAM" id="SSF53822">
    <property type="entry name" value="Periplasmic binding protein-like I"/>
    <property type="match status" value="1"/>
</dbReference>
<dbReference type="InterPro" id="IPR001761">
    <property type="entry name" value="Peripla_BP/Lac1_sug-bd_dom"/>
</dbReference>
<dbReference type="Pfam" id="PF00532">
    <property type="entry name" value="Peripla_BP_1"/>
    <property type="match status" value="1"/>
</dbReference>
<dbReference type="Gene3D" id="1.10.260.40">
    <property type="entry name" value="lambda repressor-like DNA-binding domains"/>
    <property type="match status" value="1"/>
</dbReference>
<dbReference type="EMBL" id="JAWDIP010000003">
    <property type="protein sequence ID" value="MDY0393562.1"/>
    <property type="molecule type" value="Genomic_DNA"/>
</dbReference>
<dbReference type="CDD" id="cd01392">
    <property type="entry name" value="HTH_LacI"/>
    <property type="match status" value="1"/>
</dbReference>
<dbReference type="Pfam" id="PF00356">
    <property type="entry name" value="LacI"/>
    <property type="match status" value="1"/>
</dbReference>
<evidence type="ECO:0000256" key="1">
    <source>
        <dbReference type="ARBA" id="ARBA00023015"/>
    </source>
</evidence>
<dbReference type="PANTHER" id="PTHR30146">
    <property type="entry name" value="LACI-RELATED TRANSCRIPTIONAL REPRESSOR"/>
    <property type="match status" value="1"/>
</dbReference>
<dbReference type="SUPFAM" id="SSF47413">
    <property type="entry name" value="lambda repressor-like DNA-binding domains"/>
    <property type="match status" value="1"/>
</dbReference>
<keyword evidence="6" id="KW-1185">Reference proteome</keyword>
<evidence type="ECO:0000259" key="4">
    <source>
        <dbReference type="PROSITE" id="PS50932"/>
    </source>
</evidence>
<dbReference type="PRINTS" id="PR00036">
    <property type="entry name" value="HTHLACI"/>
</dbReference>
<dbReference type="SMART" id="SM00354">
    <property type="entry name" value="HTH_LACI"/>
    <property type="match status" value="1"/>
</dbReference>
<dbReference type="PANTHER" id="PTHR30146:SF145">
    <property type="entry name" value="RIBOSE OPERON REPRESSOR"/>
    <property type="match status" value="1"/>
</dbReference>
<dbReference type="GO" id="GO:0003677">
    <property type="term" value="F:DNA binding"/>
    <property type="evidence" value="ECO:0007669"/>
    <property type="project" value="UniProtKB-KW"/>
</dbReference>
<dbReference type="InterPro" id="IPR010982">
    <property type="entry name" value="Lambda_DNA-bd_dom_sf"/>
</dbReference>
<keyword evidence="1" id="KW-0805">Transcription regulation</keyword>
<accession>A0ABU5C4D1</accession>
<dbReference type="Gene3D" id="3.40.50.2300">
    <property type="match status" value="1"/>
</dbReference>
<name>A0ABU5C4D1_9BACI</name>
<dbReference type="InterPro" id="IPR028082">
    <property type="entry name" value="Peripla_BP_I"/>
</dbReference>
<evidence type="ECO:0000313" key="6">
    <source>
        <dbReference type="Proteomes" id="UP001281447"/>
    </source>
</evidence>
<dbReference type="Proteomes" id="UP001281447">
    <property type="component" value="Unassembled WGS sequence"/>
</dbReference>
<dbReference type="PROSITE" id="PS50932">
    <property type="entry name" value="HTH_LACI_2"/>
    <property type="match status" value="1"/>
</dbReference>
<keyword evidence="2 5" id="KW-0238">DNA-binding</keyword>
<dbReference type="PROSITE" id="PS00356">
    <property type="entry name" value="HTH_LACI_1"/>
    <property type="match status" value="1"/>
</dbReference>
<evidence type="ECO:0000256" key="3">
    <source>
        <dbReference type="ARBA" id="ARBA00023163"/>
    </source>
</evidence>
<protein>
    <submittedName>
        <fullName evidence="5">LacI family DNA-binding transcriptional regulator</fullName>
    </submittedName>
</protein>
<reference evidence="5 6" key="1">
    <citation type="submission" date="2023-10" db="EMBL/GenBank/DDBJ databases">
        <title>Virgibacillus halophilus 5B73C genome.</title>
        <authorList>
            <person name="Miliotis G."/>
            <person name="Sengupta P."/>
            <person name="Hameed A."/>
            <person name="Chuvochina M."/>
            <person name="Mcdonagh F."/>
            <person name="Simpson A.C."/>
            <person name="Singh N.K."/>
            <person name="Rekha P.D."/>
            <person name="Raman K."/>
            <person name="Hugenholtz P."/>
            <person name="Venkateswaran K."/>
        </authorList>
    </citation>
    <scope>NUCLEOTIDE SEQUENCE [LARGE SCALE GENOMIC DNA]</scope>
    <source>
        <strain evidence="5 6">5B73C</strain>
    </source>
</reference>
<gene>
    <name evidence="5" type="ORF">RWE15_02800</name>
</gene>
<dbReference type="InterPro" id="IPR000843">
    <property type="entry name" value="HTH_LacI"/>
</dbReference>
<evidence type="ECO:0000256" key="2">
    <source>
        <dbReference type="ARBA" id="ARBA00023125"/>
    </source>
</evidence>
<evidence type="ECO:0000313" key="5">
    <source>
        <dbReference type="EMBL" id="MDY0393562.1"/>
    </source>
</evidence>
<proteinExistence type="predicted"/>
<keyword evidence="3" id="KW-0804">Transcription</keyword>
<feature type="domain" description="HTH lacI-type" evidence="4">
    <location>
        <begin position="4"/>
        <end position="59"/>
    </location>
</feature>
<comment type="caution">
    <text evidence="5">The sequence shown here is derived from an EMBL/GenBank/DDBJ whole genome shotgun (WGS) entry which is preliminary data.</text>
</comment>